<dbReference type="eggNOG" id="KOG1587">
    <property type="taxonomic scope" value="Eukaryota"/>
</dbReference>
<evidence type="ECO:0000313" key="7">
    <source>
        <dbReference type="Proteomes" id="UP000054408"/>
    </source>
</evidence>
<dbReference type="Proteomes" id="UP000054408">
    <property type="component" value="Unassembled WGS sequence"/>
</dbReference>
<dbReference type="Gene3D" id="2.130.10.10">
    <property type="entry name" value="YVTN repeat-like/Quinoprotein amine dehydrogenase"/>
    <property type="match status" value="2"/>
</dbReference>
<dbReference type="EMBL" id="GL349452">
    <property type="protein sequence ID" value="KNC49028.1"/>
    <property type="molecule type" value="Genomic_DNA"/>
</dbReference>
<dbReference type="InterPro" id="IPR036322">
    <property type="entry name" value="WD40_repeat_dom_sf"/>
</dbReference>
<dbReference type="InterPro" id="IPR050687">
    <property type="entry name" value="Dynein_IC"/>
</dbReference>
<accession>A0A0L0DCJ3</accession>
<evidence type="ECO:0000256" key="2">
    <source>
        <dbReference type="ARBA" id="ARBA00022490"/>
    </source>
</evidence>
<organism evidence="6 7">
    <name type="scientific">Thecamonas trahens ATCC 50062</name>
    <dbReference type="NCBI Taxonomy" id="461836"/>
    <lineage>
        <taxon>Eukaryota</taxon>
        <taxon>Apusozoa</taxon>
        <taxon>Apusomonadida</taxon>
        <taxon>Apusomonadidae</taxon>
        <taxon>Thecamonas</taxon>
    </lineage>
</organism>
<dbReference type="GO" id="GO:0097014">
    <property type="term" value="C:ciliary plasm"/>
    <property type="evidence" value="ECO:0007669"/>
    <property type="project" value="TreeGrafter"/>
</dbReference>
<sequence>MSANFSDGAVVMLSITGGEGNGRGRGEGGKKGKKDGHRNVRQQTIAITHAHASVGTDVSLPPRRLPLVVSSGNDLGLQVEYNGSDSDESSSNDGHDQDGQGGGFGSMSSTRARDQGSSNAPVVSVALQTSPVDFLPLSEIELERALSTAAAPLRDSDSRVDSLAAFLLKVESLMDEALDEALTDSVFAAYARASSRDEVDAIELDKELVAAEFVALGVSAVAFSATGSMVAVGYGSSGHSAWCEHEAAIGVWAFNRSRSKSEVPEVLVRTRACVRALAFHPHAAGKLAYATFSGQVSVVDALAAGSGGNVGGGASDSSSGAVVATGVHTEPVVALEWLVVGSRSKAQSGGGHLVSLCAGGRLLMWDAASLSKTAVLGFTLHTSRLGSQLCPLGGSALALAAADLESGNLLVASETGALLQGSLTRHPALLLGSFAKPAASCEYPDDPYGVSPVVFAFHSPPAPVLALAASPFAANVFVSGAADGGVRLHALRTQQALMTRYAPDGSAVVAVQFSPLRPMVVFAGTSSGALLVFDLGAEPETPAVAHVLDAGITAIAANSEMPTVVSVGTTRGGARLYTVSRSLSAPRPGEEAQLQSTVAGLAARAE</sequence>
<dbReference type="OrthoDB" id="445052at2759"/>
<comment type="subcellular location">
    <subcellularLocation>
        <location evidence="1">Cytoplasm</location>
    </subcellularLocation>
</comment>
<dbReference type="STRING" id="461836.A0A0L0DCJ3"/>
<feature type="region of interest" description="Disordered" evidence="5">
    <location>
        <begin position="76"/>
        <end position="121"/>
    </location>
</feature>
<dbReference type="GO" id="GO:0042073">
    <property type="term" value="P:intraciliary transport"/>
    <property type="evidence" value="ECO:0007669"/>
    <property type="project" value="TreeGrafter"/>
</dbReference>
<feature type="compositionally biased region" description="Basic residues" evidence="5">
    <location>
        <begin position="31"/>
        <end position="40"/>
    </location>
</feature>
<proteinExistence type="predicted"/>
<evidence type="ECO:0000313" key="6">
    <source>
        <dbReference type="EMBL" id="KNC49028.1"/>
    </source>
</evidence>
<dbReference type="OMA" id="DITCIHE"/>
<dbReference type="GO" id="GO:0045503">
    <property type="term" value="F:dynein light chain binding"/>
    <property type="evidence" value="ECO:0007669"/>
    <property type="project" value="TreeGrafter"/>
</dbReference>
<keyword evidence="7" id="KW-1185">Reference proteome</keyword>
<dbReference type="InterPro" id="IPR015943">
    <property type="entry name" value="WD40/YVTN_repeat-like_dom_sf"/>
</dbReference>
<dbReference type="AlphaFoldDB" id="A0A0L0DCJ3"/>
<evidence type="ECO:0000256" key="4">
    <source>
        <dbReference type="ARBA" id="ARBA00022737"/>
    </source>
</evidence>
<gene>
    <name evidence="6" type="ORF">AMSG_04772</name>
</gene>
<dbReference type="GeneID" id="25564299"/>
<evidence type="ECO:0000256" key="1">
    <source>
        <dbReference type="ARBA" id="ARBA00004496"/>
    </source>
</evidence>
<dbReference type="SUPFAM" id="SSF50978">
    <property type="entry name" value="WD40 repeat-like"/>
    <property type="match status" value="1"/>
</dbReference>
<keyword evidence="3" id="KW-0853">WD repeat</keyword>
<dbReference type="PANTHER" id="PTHR12442">
    <property type="entry name" value="DYNEIN INTERMEDIATE CHAIN"/>
    <property type="match status" value="1"/>
</dbReference>
<keyword evidence="2" id="KW-0963">Cytoplasm</keyword>
<protein>
    <submittedName>
        <fullName evidence="6">Uncharacterized protein</fullName>
    </submittedName>
</protein>
<keyword evidence="4" id="KW-0677">Repeat</keyword>
<dbReference type="GO" id="GO:0045504">
    <property type="term" value="F:dynein heavy chain binding"/>
    <property type="evidence" value="ECO:0007669"/>
    <property type="project" value="TreeGrafter"/>
</dbReference>
<feature type="region of interest" description="Disordered" evidence="5">
    <location>
        <begin position="15"/>
        <end position="61"/>
    </location>
</feature>
<evidence type="ECO:0000256" key="5">
    <source>
        <dbReference type="SAM" id="MobiDB-lite"/>
    </source>
</evidence>
<dbReference type="PANTHER" id="PTHR12442:SF26">
    <property type="entry name" value="CYTOPLASMIC DYNEIN 2 INTERMEDIATE CHAIN 2"/>
    <property type="match status" value="1"/>
</dbReference>
<dbReference type="GO" id="GO:0005868">
    <property type="term" value="C:cytoplasmic dynein complex"/>
    <property type="evidence" value="ECO:0007669"/>
    <property type="project" value="TreeGrafter"/>
</dbReference>
<dbReference type="SMART" id="SM00320">
    <property type="entry name" value="WD40"/>
    <property type="match status" value="4"/>
</dbReference>
<dbReference type="InterPro" id="IPR001680">
    <property type="entry name" value="WD40_rpt"/>
</dbReference>
<dbReference type="RefSeq" id="XP_013758438.1">
    <property type="nucleotide sequence ID" value="XM_013902984.1"/>
</dbReference>
<evidence type="ECO:0000256" key="3">
    <source>
        <dbReference type="ARBA" id="ARBA00022574"/>
    </source>
</evidence>
<name>A0A0L0DCJ3_THETB</name>
<reference evidence="6 7" key="1">
    <citation type="submission" date="2010-05" db="EMBL/GenBank/DDBJ databases">
        <title>The Genome Sequence of Thecamonas trahens ATCC 50062.</title>
        <authorList>
            <consortium name="The Broad Institute Genome Sequencing Platform"/>
            <person name="Russ C."/>
            <person name="Cuomo C."/>
            <person name="Shea T."/>
            <person name="Young S.K."/>
            <person name="Zeng Q."/>
            <person name="Koehrsen M."/>
            <person name="Haas B."/>
            <person name="Borodovsky M."/>
            <person name="Guigo R."/>
            <person name="Alvarado L."/>
            <person name="Berlin A."/>
            <person name="Bochicchio J."/>
            <person name="Borenstein D."/>
            <person name="Chapman S."/>
            <person name="Chen Z."/>
            <person name="Freedman E."/>
            <person name="Gellesch M."/>
            <person name="Goldberg J."/>
            <person name="Griggs A."/>
            <person name="Gujja S."/>
            <person name="Heilman E."/>
            <person name="Heiman D."/>
            <person name="Hepburn T."/>
            <person name="Howarth C."/>
            <person name="Jen D."/>
            <person name="Larson L."/>
            <person name="Mehta T."/>
            <person name="Park D."/>
            <person name="Pearson M."/>
            <person name="Roberts A."/>
            <person name="Saif S."/>
            <person name="Shenoy N."/>
            <person name="Sisk P."/>
            <person name="Stolte C."/>
            <person name="Sykes S."/>
            <person name="Thomson T."/>
            <person name="Walk T."/>
            <person name="White J."/>
            <person name="Yandava C."/>
            <person name="Burger G."/>
            <person name="Gray M.W."/>
            <person name="Holland P.W.H."/>
            <person name="King N."/>
            <person name="Lang F.B.F."/>
            <person name="Roger A.J."/>
            <person name="Ruiz-Trillo I."/>
            <person name="Lander E."/>
            <person name="Nusbaum C."/>
        </authorList>
    </citation>
    <scope>NUCLEOTIDE SEQUENCE [LARGE SCALE GENOMIC DNA]</scope>
    <source>
        <strain evidence="6 7">ATCC 50062</strain>
    </source>
</reference>